<feature type="domain" description="VanZ-like" evidence="2">
    <location>
        <begin position="15"/>
        <end position="141"/>
    </location>
</feature>
<dbReference type="InterPro" id="IPR053150">
    <property type="entry name" value="Teicoplanin_resist-assoc"/>
</dbReference>
<dbReference type="OrthoDB" id="9805025at2"/>
<dbReference type="InterPro" id="IPR006976">
    <property type="entry name" value="VanZ-like"/>
</dbReference>
<feature type="transmembrane region" description="Helical" evidence="1">
    <location>
        <begin position="124"/>
        <end position="142"/>
    </location>
</feature>
<keyword evidence="1" id="KW-0812">Transmembrane</keyword>
<keyword evidence="1" id="KW-1133">Transmembrane helix</keyword>
<dbReference type="AlphaFoldDB" id="A0A2P8GA51"/>
<reference evidence="3 4" key="1">
    <citation type="submission" date="2018-03" db="EMBL/GenBank/DDBJ databases">
        <title>Genomic Encyclopedia of Archaeal and Bacterial Type Strains, Phase II (KMG-II): from individual species to whole genera.</title>
        <authorList>
            <person name="Goeker M."/>
        </authorList>
    </citation>
    <scope>NUCLEOTIDE SEQUENCE [LARGE SCALE GENOMIC DNA]</scope>
    <source>
        <strain evidence="3 4">DSM 18107</strain>
    </source>
</reference>
<feature type="transmembrane region" description="Helical" evidence="1">
    <location>
        <begin position="9"/>
        <end position="27"/>
    </location>
</feature>
<evidence type="ECO:0000256" key="1">
    <source>
        <dbReference type="SAM" id="Phobius"/>
    </source>
</evidence>
<comment type="caution">
    <text evidence="3">The sequence shown here is derived from an EMBL/GenBank/DDBJ whole genome shotgun (WGS) entry which is preliminary data.</text>
</comment>
<proteinExistence type="predicted"/>
<dbReference type="EMBL" id="PYGK01000005">
    <property type="protein sequence ID" value="PSL30857.1"/>
    <property type="molecule type" value="Genomic_DNA"/>
</dbReference>
<keyword evidence="4" id="KW-1185">Reference proteome</keyword>
<dbReference type="RefSeq" id="WP_106602694.1">
    <property type="nucleotide sequence ID" value="NZ_PYGK01000005.1"/>
</dbReference>
<accession>A0A2P8GA51</accession>
<dbReference type="PANTHER" id="PTHR36834">
    <property type="entry name" value="MEMBRANE PROTEIN-RELATED"/>
    <property type="match status" value="1"/>
</dbReference>
<evidence type="ECO:0000313" key="4">
    <source>
        <dbReference type="Proteomes" id="UP000240978"/>
    </source>
</evidence>
<organism evidence="3 4">
    <name type="scientific">Chitinophaga ginsengisoli</name>
    <dbReference type="NCBI Taxonomy" id="363837"/>
    <lineage>
        <taxon>Bacteria</taxon>
        <taxon>Pseudomonadati</taxon>
        <taxon>Bacteroidota</taxon>
        <taxon>Chitinophagia</taxon>
        <taxon>Chitinophagales</taxon>
        <taxon>Chitinophagaceae</taxon>
        <taxon>Chitinophaga</taxon>
    </lineage>
</organism>
<evidence type="ECO:0000259" key="2">
    <source>
        <dbReference type="Pfam" id="PF04892"/>
    </source>
</evidence>
<protein>
    <submittedName>
        <fullName evidence="3">Glycopeptide antibiotics resistance protein</fullName>
    </submittedName>
</protein>
<gene>
    <name evidence="3" type="ORF">CLV42_105218</name>
</gene>
<feature type="transmembrane region" description="Helical" evidence="1">
    <location>
        <begin position="94"/>
        <end position="118"/>
    </location>
</feature>
<name>A0A2P8GA51_9BACT</name>
<feature type="transmembrane region" description="Helical" evidence="1">
    <location>
        <begin position="61"/>
        <end position="82"/>
    </location>
</feature>
<sequence length="153" mass="17231">MRLSVKRSTVVIALIVYIAALLYIVFLEPTRSSGEHYAPPRWVPLKSTYDFIIEAGHSIRYWLFFLLNLLGNIILFMPFGGLTDALSGTPANKIRVIIAAFIFSGCIELMQLAFRIGVYDADDILLNTLGAYVGLCMYRFLVKKNVVLVYNNS</sequence>
<dbReference type="Proteomes" id="UP000240978">
    <property type="component" value="Unassembled WGS sequence"/>
</dbReference>
<dbReference type="Pfam" id="PF04892">
    <property type="entry name" value="VanZ"/>
    <property type="match status" value="1"/>
</dbReference>
<evidence type="ECO:0000313" key="3">
    <source>
        <dbReference type="EMBL" id="PSL30857.1"/>
    </source>
</evidence>
<dbReference type="PANTHER" id="PTHR36834:SF2">
    <property type="entry name" value="MEMBRANE PROTEIN"/>
    <property type="match status" value="1"/>
</dbReference>
<keyword evidence="1" id="KW-0472">Membrane</keyword>